<dbReference type="Pfam" id="PF04298">
    <property type="entry name" value="Zn_peptidase_2"/>
    <property type="match status" value="1"/>
</dbReference>
<dbReference type="RefSeq" id="WP_210183983.1">
    <property type="nucleotide sequence ID" value="NZ_FNJC01000001.1"/>
</dbReference>
<feature type="transmembrane region" description="Helical" evidence="1">
    <location>
        <begin position="200"/>
        <end position="220"/>
    </location>
</feature>
<keyword evidence="1" id="KW-0472">Membrane</keyword>
<name>A0A1H0H216_9HYPH</name>
<dbReference type="PANTHER" id="PTHR36434">
    <property type="entry name" value="MEMBRANE PROTEASE YUGP-RELATED"/>
    <property type="match status" value="1"/>
</dbReference>
<organism evidence="2 3">
    <name type="scientific">Filomicrobium insigne</name>
    <dbReference type="NCBI Taxonomy" id="418854"/>
    <lineage>
        <taxon>Bacteria</taxon>
        <taxon>Pseudomonadati</taxon>
        <taxon>Pseudomonadota</taxon>
        <taxon>Alphaproteobacteria</taxon>
        <taxon>Hyphomicrobiales</taxon>
        <taxon>Hyphomicrobiaceae</taxon>
        <taxon>Filomicrobium</taxon>
    </lineage>
</organism>
<reference evidence="2 3" key="1">
    <citation type="submission" date="2016-10" db="EMBL/GenBank/DDBJ databases">
        <authorList>
            <person name="Varghese N."/>
            <person name="Submissions S."/>
        </authorList>
    </citation>
    <scope>NUCLEOTIDE SEQUENCE [LARGE SCALE GENOMIC DNA]</scope>
    <source>
        <strain evidence="2 3">CGMCC 1.6497</strain>
    </source>
</reference>
<dbReference type="PANTHER" id="PTHR36434:SF1">
    <property type="entry name" value="MEMBRANE PROTEASE YUGP-RELATED"/>
    <property type="match status" value="1"/>
</dbReference>
<feature type="transmembrane region" description="Helical" evidence="1">
    <location>
        <begin position="146"/>
        <end position="166"/>
    </location>
</feature>
<keyword evidence="1" id="KW-0812">Transmembrane</keyword>
<evidence type="ECO:0008006" key="4">
    <source>
        <dbReference type="Google" id="ProtNLM"/>
    </source>
</evidence>
<gene>
    <name evidence="2" type="ORF">SAMN04488061_0358</name>
</gene>
<sequence>MVIALVLIAGVFALAYLPQLWVQRVIEAHSDERSDFPGTGGEFARHLLDEMNLTHVKVEPTNHGDHYDPATKTVRLVAQHLNGRSLSAVVIAAHEVGHAMQDATGYAPLAARTRMARQAQAVERIGSIVMLAAPVVMILTKAPFLLLMQMVAGVLILGSTILMHAVTLPVEFDASFSRALPLLKAGHYVREEDLGSARKILRAAAFTYVAAAAMSVLDVMRWFRVLRF</sequence>
<protein>
    <recommendedName>
        <fullName evidence="4">Zinc metallopeptidase</fullName>
    </recommendedName>
</protein>
<proteinExistence type="predicted"/>
<evidence type="ECO:0000313" key="3">
    <source>
        <dbReference type="Proteomes" id="UP000198795"/>
    </source>
</evidence>
<keyword evidence="1" id="KW-1133">Transmembrane helix</keyword>
<dbReference type="Proteomes" id="UP000198795">
    <property type="component" value="Unassembled WGS sequence"/>
</dbReference>
<evidence type="ECO:0000256" key="1">
    <source>
        <dbReference type="SAM" id="Phobius"/>
    </source>
</evidence>
<evidence type="ECO:0000313" key="2">
    <source>
        <dbReference type="EMBL" id="SDO13145.1"/>
    </source>
</evidence>
<keyword evidence="3" id="KW-1185">Reference proteome</keyword>
<accession>A0A1H0H216</accession>
<dbReference type="EMBL" id="FNJC01000001">
    <property type="protein sequence ID" value="SDO13145.1"/>
    <property type="molecule type" value="Genomic_DNA"/>
</dbReference>
<comment type="caution">
    <text evidence="2">The sequence shown here is derived from an EMBL/GenBank/DDBJ whole genome shotgun (WGS) entry which is preliminary data.</text>
</comment>
<dbReference type="InterPro" id="IPR007395">
    <property type="entry name" value="Zn_peptidase_2"/>
</dbReference>